<keyword evidence="4" id="KW-1185">Reference proteome</keyword>
<evidence type="ECO:0000313" key="3">
    <source>
        <dbReference type="EMBL" id="RFU27705.1"/>
    </source>
</evidence>
<dbReference type="OMA" id="HNYNEHI"/>
<feature type="compositionally biased region" description="Low complexity" evidence="1">
    <location>
        <begin position="30"/>
        <end position="40"/>
    </location>
</feature>
<protein>
    <recommendedName>
        <fullName evidence="2">Spt20-like SEP domain-containing protein</fullName>
    </recommendedName>
</protein>
<accession>A0A3E2H2Y2</accession>
<feature type="compositionally biased region" description="Polar residues" evidence="1">
    <location>
        <begin position="600"/>
        <end position="614"/>
    </location>
</feature>
<feature type="region of interest" description="Disordered" evidence="1">
    <location>
        <begin position="230"/>
        <end position="284"/>
    </location>
</feature>
<sequence>MAPSATTVQALTTKVKRPIPPGIQTNGINSSTSSPSPSMSARGLPSGGVKYPPNSAASNASNSGPRSANRTRRDTPGQLLGRGQRTTSVGLRSGSAVGEISVPQAVQPQPYIQSDAYILKKYRGNPPSLIIHLHPTHFRFDQQEGSFSYKSPMRILIEHLKLRTIPHDLVEYFAQSGVPFYEGCMIVQVHDHKSVAPTQSVNKAKSGASKAIPFSVHNYNKFLTPSSYVPYPTDNALTPKEEPVEDEKELKLSEQKDKENMPAPSLPGEGQRHKSESQTKKVSVSTVVLHPTELSKHIELALKIITPRSTTDGRLDSGGTQSAILPPTPITAVPSTPLTSMPPPAKKQKKMKMELDGSNFHAAEAQITFATTSALVLDPVNSATECARLLESLAHPMHSEKPPLPKTRKRTVAEMAADEALAAEQERYMLLLDERLSANLASSKGGTNVADADGQAGGASFEPRFERFKVIENIKVQHAEAKKAEKLRQQEAERKQAQEREREKLRLEAEKREQEKLRALQMQQQQAAARQQQEAHRRALAAQAQQQAQGMTGMPQQPQMQHGHPQQPGMMPNGMQSQPQRFHQQQVSQSQMSSPIARNGTPQGHSSPIVNNIGNVPMQPSTSSMGGSPPRPGSVVHQNHMPASAPGSHGMTSQRSQQSHSGTPRMPNATPQIQNTPLSRQMSQTPRITQASPLQTVAMPQMPQQMTPMMIGGQPINLNPAQQAQINQQILQQRLMRQNQQAAAQGMGNMMNGQQLTPAQQQFLQTQQMMQRQQNPMQANQLAQNYAAQMSAMARAQNQNMQPNMQQNFMNGSNGMPTMQQMQQMQQAAQQQPHITQAQMQQAAQHQLYQAQVVKLANTLYQQGIGQLQQQYPNGIPEDIARNLRVQCNQNATMQVQNNFRMRRMAAQQQAAQMAAQQGMQQNMNTMQNGMGMGMGMQRHQGM</sequence>
<feature type="compositionally biased region" description="Polar residues" evidence="1">
    <location>
        <begin position="311"/>
        <end position="323"/>
    </location>
</feature>
<comment type="caution">
    <text evidence="3">The sequence shown here is derived from an EMBL/GenBank/DDBJ whole genome shotgun (WGS) entry which is preliminary data.</text>
</comment>
<feature type="compositionally biased region" description="Basic and acidic residues" evidence="1">
    <location>
        <begin position="248"/>
        <end position="260"/>
    </location>
</feature>
<dbReference type="Pfam" id="PF12090">
    <property type="entry name" value="Spt20_SEP"/>
    <property type="match status" value="1"/>
</dbReference>
<name>A0A3E2H2Y2_SCYLI</name>
<feature type="compositionally biased region" description="Polar residues" evidence="1">
    <location>
        <begin position="1"/>
        <end position="12"/>
    </location>
</feature>
<feature type="compositionally biased region" description="Low complexity" evidence="1">
    <location>
        <begin position="617"/>
        <end position="628"/>
    </location>
</feature>
<dbReference type="OrthoDB" id="1932706at2759"/>
<feature type="domain" description="Spt20-like SEP" evidence="2">
    <location>
        <begin position="125"/>
        <end position="391"/>
    </location>
</feature>
<feature type="compositionally biased region" description="Low complexity" evidence="1">
    <location>
        <begin position="519"/>
        <end position="532"/>
    </location>
</feature>
<reference evidence="3 4" key="1">
    <citation type="submission" date="2018-05" db="EMBL/GenBank/DDBJ databases">
        <title>Draft genome sequence of Scytalidium lignicola DSM 105466, a ubiquitous saprotrophic fungus.</title>
        <authorList>
            <person name="Buettner E."/>
            <person name="Gebauer A.M."/>
            <person name="Hofrichter M."/>
            <person name="Liers C."/>
            <person name="Kellner H."/>
        </authorList>
    </citation>
    <scope>NUCLEOTIDE SEQUENCE [LARGE SCALE GENOMIC DNA]</scope>
    <source>
        <strain evidence="3 4">DSM 105466</strain>
    </source>
</reference>
<feature type="non-terminal residue" evidence="3">
    <location>
        <position position="943"/>
    </location>
</feature>
<proteinExistence type="predicted"/>
<feature type="compositionally biased region" description="Polar residues" evidence="1">
    <location>
        <begin position="650"/>
        <end position="662"/>
    </location>
</feature>
<feature type="region of interest" description="Disordered" evidence="1">
    <location>
        <begin position="1"/>
        <end position="90"/>
    </location>
</feature>
<feature type="compositionally biased region" description="Low complexity" evidence="1">
    <location>
        <begin position="540"/>
        <end position="594"/>
    </location>
</feature>
<feature type="non-terminal residue" evidence="3">
    <location>
        <position position="1"/>
    </location>
</feature>
<organism evidence="3 4">
    <name type="scientific">Scytalidium lignicola</name>
    <name type="common">Hyphomycete</name>
    <dbReference type="NCBI Taxonomy" id="5539"/>
    <lineage>
        <taxon>Eukaryota</taxon>
        <taxon>Fungi</taxon>
        <taxon>Dikarya</taxon>
        <taxon>Ascomycota</taxon>
        <taxon>Pezizomycotina</taxon>
        <taxon>Leotiomycetes</taxon>
        <taxon>Leotiomycetes incertae sedis</taxon>
        <taxon>Scytalidium</taxon>
    </lineage>
</organism>
<evidence type="ECO:0000259" key="2">
    <source>
        <dbReference type="Pfam" id="PF12090"/>
    </source>
</evidence>
<dbReference type="InterPro" id="IPR046468">
    <property type="entry name" value="Spt20-like_SEP"/>
</dbReference>
<dbReference type="STRING" id="5539.A0A3E2H2Y2"/>
<evidence type="ECO:0000256" key="1">
    <source>
        <dbReference type="SAM" id="MobiDB-lite"/>
    </source>
</evidence>
<feature type="compositionally biased region" description="Basic and acidic residues" evidence="1">
    <location>
        <begin position="270"/>
        <end position="279"/>
    </location>
</feature>
<feature type="compositionally biased region" description="Polar residues" evidence="1">
    <location>
        <begin position="669"/>
        <end position="687"/>
    </location>
</feature>
<feature type="compositionally biased region" description="Low complexity" evidence="1">
    <location>
        <begin position="52"/>
        <end position="68"/>
    </location>
</feature>
<feature type="region of interest" description="Disordered" evidence="1">
    <location>
        <begin position="519"/>
        <end position="687"/>
    </location>
</feature>
<evidence type="ECO:0000313" key="4">
    <source>
        <dbReference type="Proteomes" id="UP000258309"/>
    </source>
</evidence>
<dbReference type="Proteomes" id="UP000258309">
    <property type="component" value="Unassembled WGS sequence"/>
</dbReference>
<gene>
    <name evidence="3" type="ORF">B7463_g8631</name>
</gene>
<feature type="region of interest" description="Disordered" evidence="1">
    <location>
        <begin position="311"/>
        <end position="345"/>
    </location>
</feature>
<dbReference type="AlphaFoldDB" id="A0A3E2H2Y2"/>
<dbReference type="EMBL" id="NCSJ02000193">
    <property type="protein sequence ID" value="RFU27705.1"/>
    <property type="molecule type" value="Genomic_DNA"/>
</dbReference>